<feature type="signal peptide" evidence="1">
    <location>
        <begin position="1"/>
        <end position="26"/>
    </location>
</feature>
<dbReference type="AlphaFoldDB" id="A0AAV4WRJ0"/>
<keyword evidence="1" id="KW-0732">Signal</keyword>
<feature type="chain" id="PRO_5043786343" evidence="1">
    <location>
        <begin position="27"/>
        <end position="167"/>
    </location>
</feature>
<keyword evidence="3" id="KW-1185">Reference proteome</keyword>
<evidence type="ECO:0000313" key="2">
    <source>
        <dbReference type="EMBL" id="GIY85317.1"/>
    </source>
</evidence>
<dbReference type="EMBL" id="BPLQ01015033">
    <property type="protein sequence ID" value="GIY85317.1"/>
    <property type="molecule type" value="Genomic_DNA"/>
</dbReference>
<organism evidence="2 3">
    <name type="scientific">Caerostris darwini</name>
    <dbReference type="NCBI Taxonomy" id="1538125"/>
    <lineage>
        <taxon>Eukaryota</taxon>
        <taxon>Metazoa</taxon>
        <taxon>Ecdysozoa</taxon>
        <taxon>Arthropoda</taxon>
        <taxon>Chelicerata</taxon>
        <taxon>Arachnida</taxon>
        <taxon>Araneae</taxon>
        <taxon>Araneomorphae</taxon>
        <taxon>Entelegynae</taxon>
        <taxon>Araneoidea</taxon>
        <taxon>Araneidae</taxon>
        <taxon>Caerostris</taxon>
    </lineage>
</organism>
<gene>
    <name evidence="2" type="ORF">CDAR_317771</name>
</gene>
<name>A0AAV4WRJ0_9ARAC</name>
<proteinExistence type="predicted"/>
<accession>A0AAV4WRJ0</accession>
<reference evidence="2 3" key="1">
    <citation type="submission" date="2021-06" db="EMBL/GenBank/DDBJ databases">
        <title>Caerostris darwini draft genome.</title>
        <authorList>
            <person name="Kono N."/>
            <person name="Arakawa K."/>
        </authorList>
    </citation>
    <scope>NUCLEOTIDE SEQUENCE [LARGE SCALE GENOMIC DNA]</scope>
</reference>
<evidence type="ECO:0000313" key="3">
    <source>
        <dbReference type="Proteomes" id="UP001054837"/>
    </source>
</evidence>
<comment type="caution">
    <text evidence="2">The sequence shown here is derived from an EMBL/GenBank/DDBJ whole genome shotgun (WGS) entry which is preliminary data.</text>
</comment>
<protein>
    <submittedName>
        <fullName evidence="2">Uncharacterized protein</fullName>
    </submittedName>
</protein>
<dbReference type="Proteomes" id="UP001054837">
    <property type="component" value="Unassembled WGS sequence"/>
</dbReference>
<sequence length="167" mass="18615">MQIMIKRSHWTIVRIVILEASSQGAAWSSDGCFSNLLRSDYFKCQMCSKCSFSRIPLCGYAALHPYFTTVVMNQHRSSVSSSFVFEPKWTNLGISCPYQPKNPILAGVLKSGFSKAVSSLVHGWGLSSLQPGQHGYTASWSGFSGVMGRDCFRSTEHWFRMVGRLLS</sequence>
<evidence type="ECO:0000256" key="1">
    <source>
        <dbReference type="SAM" id="SignalP"/>
    </source>
</evidence>